<dbReference type="AlphaFoldDB" id="A0A1B9C0A1"/>
<comment type="caution">
    <text evidence="2">The sequence shown here is derived from an EMBL/GenBank/DDBJ whole genome shotgun (WGS) entry which is preliminary data.</text>
</comment>
<keyword evidence="1" id="KW-0732">Signal</keyword>
<protein>
    <submittedName>
        <fullName evidence="2">Uncharacterized protein</fullName>
    </submittedName>
</protein>
<name>A0A1B9C0A1_9PROT</name>
<dbReference type="Proteomes" id="UP000093129">
    <property type="component" value="Unassembled WGS sequence"/>
</dbReference>
<accession>A0A1B9C0A1</accession>
<dbReference type="RefSeq" id="WP_065412873.1">
    <property type="nucleotide sequence ID" value="NZ_MASQ01000067.1"/>
</dbReference>
<dbReference type="EMBL" id="MASQ01000067">
    <property type="protein sequence ID" value="OCB03406.1"/>
    <property type="molecule type" value="Genomic_DNA"/>
</dbReference>
<sequence>MKKLIAVAVIAVAMSPAAFAATPRQHAECQPGAVIYKASLPGDTSRGALLADIKNAGSRYLAVCKRAPARVKIVITNAK</sequence>
<evidence type="ECO:0000313" key="3">
    <source>
        <dbReference type="Proteomes" id="UP000093129"/>
    </source>
</evidence>
<feature type="signal peptide" evidence="1">
    <location>
        <begin position="1"/>
        <end position="20"/>
    </location>
</feature>
<evidence type="ECO:0000256" key="1">
    <source>
        <dbReference type="SAM" id="SignalP"/>
    </source>
</evidence>
<feature type="chain" id="PRO_5008622988" evidence="1">
    <location>
        <begin position="21"/>
        <end position="79"/>
    </location>
</feature>
<reference evidence="2 3" key="1">
    <citation type="submission" date="2016-07" db="EMBL/GenBank/DDBJ databases">
        <title>Draft genome of a psychrotolerant acidophile Acidithiobacillus ferrivorans strain YL15.</title>
        <authorList>
            <person name="Peng T."/>
            <person name="Ma L."/>
            <person name="Nan M."/>
            <person name="An N."/>
            <person name="Wang M."/>
            <person name="Qiu G."/>
            <person name="Zeng W."/>
        </authorList>
    </citation>
    <scope>NUCLEOTIDE SEQUENCE [LARGE SCALE GENOMIC DNA]</scope>
    <source>
        <strain evidence="2 3">YL15</strain>
    </source>
</reference>
<gene>
    <name evidence="2" type="ORF">BBC27_08035</name>
</gene>
<evidence type="ECO:0000313" key="2">
    <source>
        <dbReference type="EMBL" id="OCB03406.1"/>
    </source>
</evidence>
<proteinExistence type="predicted"/>
<organism evidence="2 3">
    <name type="scientific">Acidithiobacillus ferrivorans</name>
    <dbReference type="NCBI Taxonomy" id="160808"/>
    <lineage>
        <taxon>Bacteria</taxon>
        <taxon>Pseudomonadati</taxon>
        <taxon>Pseudomonadota</taxon>
        <taxon>Acidithiobacillia</taxon>
        <taxon>Acidithiobacillales</taxon>
        <taxon>Acidithiobacillaceae</taxon>
        <taxon>Acidithiobacillus</taxon>
    </lineage>
</organism>